<evidence type="ECO:0000256" key="2">
    <source>
        <dbReference type="ARBA" id="ARBA00022827"/>
    </source>
</evidence>
<gene>
    <name evidence="6" type="ORF">EZJ19_01715</name>
</gene>
<dbReference type="InterPro" id="IPR023753">
    <property type="entry name" value="FAD/NAD-binding_dom"/>
</dbReference>
<name>A0A4R1BNR8_9PROT</name>
<dbReference type="SUPFAM" id="SSF55424">
    <property type="entry name" value="FAD/NAD-linked reductases, dimerisation (C-terminal) domain"/>
    <property type="match status" value="1"/>
</dbReference>
<dbReference type="RefSeq" id="WP_131444574.1">
    <property type="nucleotide sequence ID" value="NZ_SJZB01000008.1"/>
</dbReference>
<protein>
    <submittedName>
        <fullName evidence="6">Flavocytochrome C</fullName>
    </submittedName>
</protein>
<dbReference type="Gene3D" id="3.90.760.10">
    <property type="entry name" value="Flavocytochrome c sulphide dehydrogenase, flavin-binding domain"/>
    <property type="match status" value="1"/>
</dbReference>
<dbReference type="Proteomes" id="UP000295443">
    <property type="component" value="Unassembled WGS sequence"/>
</dbReference>
<dbReference type="OrthoDB" id="9802771at2"/>
<sequence length="433" mass="47097">MTVNRREFLAATGGLLAAAGFPAIAGARPKIVVVGAGYGGAAFARYLKLWTPEAEVTVIEPNDRFISCPFSNTVLAGWNRLGDISFPYDYLRRTADHFVRDAVTAIDPGKRTVTTLGGHVFGYDRLILAAGIELMFDRIQGYDAAAQEHVKHAWKAGPSQTGVLRRQLEAMPDGGTFVISIPMAPIRCPPAPYERVSLIADYFKRAKPRSKIIMLDGNPDIVSKKKLFLTAWQTHYGYGTENSMIDYRPNNMPASLDVAKMTIGTDFDDVKGDVINLVPPMRAAALTGQIGARTGDNGAWCPIDYLTFESLEVANVHILGDAILSNLSKAAALANNGGKLCAYALSEIFAGRAPDPAPVVTSTCYSASTDHTAFHVATVFRYNPADKSMEVQPGSGVSDVESTEEFKYMRGWARNIWADTLGLPKSYRFSNRV</sequence>
<evidence type="ECO:0000259" key="5">
    <source>
        <dbReference type="Pfam" id="PF21706"/>
    </source>
</evidence>
<dbReference type="GO" id="GO:0050660">
    <property type="term" value="F:flavin adenine dinucleotide binding"/>
    <property type="evidence" value="ECO:0007669"/>
    <property type="project" value="InterPro"/>
</dbReference>
<feature type="domain" description="Flavocytochrome c sulphide dehydrogenase flavin-binding" evidence="4">
    <location>
        <begin position="356"/>
        <end position="421"/>
    </location>
</feature>
<dbReference type="Pfam" id="PF21706">
    <property type="entry name" value="FCSD_central"/>
    <property type="match status" value="1"/>
</dbReference>
<dbReference type="GO" id="GO:0016491">
    <property type="term" value="F:oxidoreductase activity"/>
    <property type="evidence" value="ECO:0007669"/>
    <property type="project" value="InterPro"/>
</dbReference>
<dbReference type="InterPro" id="IPR016156">
    <property type="entry name" value="FAD/NAD-linked_Rdtase_dimer_sf"/>
</dbReference>
<dbReference type="Pfam" id="PF09242">
    <property type="entry name" value="FCSD-flav_bind"/>
    <property type="match status" value="1"/>
</dbReference>
<proteinExistence type="predicted"/>
<dbReference type="InterPro" id="IPR006311">
    <property type="entry name" value="TAT_signal"/>
</dbReference>
<dbReference type="InterPro" id="IPR052541">
    <property type="entry name" value="SQRD"/>
</dbReference>
<dbReference type="EMBL" id="SJZB01000008">
    <property type="protein sequence ID" value="TCJ18946.1"/>
    <property type="molecule type" value="Genomic_DNA"/>
</dbReference>
<feature type="domain" description="FAD/NAD(P)-binding" evidence="3">
    <location>
        <begin position="30"/>
        <end position="142"/>
    </location>
</feature>
<dbReference type="AlphaFoldDB" id="A0A4R1BNR8"/>
<feature type="domain" description="Sulfide dehydrogenase [flavocytochrome c] flavoprotein chain central" evidence="5">
    <location>
        <begin position="161"/>
        <end position="279"/>
    </location>
</feature>
<comment type="caution">
    <text evidence="6">The sequence shown here is derived from an EMBL/GenBank/DDBJ whole genome shotgun (WGS) entry which is preliminary data.</text>
</comment>
<evidence type="ECO:0000313" key="7">
    <source>
        <dbReference type="Proteomes" id="UP000295443"/>
    </source>
</evidence>
<evidence type="ECO:0000259" key="4">
    <source>
        <dbReference type="Pfam" id="PF09242"/>
    </source>
</evidence>
<dbReference type="InterPro" id="IPR037092">
    <property type="entry name" value="FlavoCytC_S_DH_flav-bd_sf"/>
</dbReference>
<organism evidence="6 7">
    <name type="scientific">Parasulfuritortus cantonensis</name>
    <dbReference type="NCBI Taxonomy" id="2528202"/>
    <lineage>
        <taxon>Bacteria</taxon>
        <taxon>Pseudomonadati</taxon>
        <taxon>Pseudomonadota</taxon>
        <taxon>Betaproteobacteria</taxon>
        <taxon>Nitrosomonadales</taxon>
        <taxon>Thiobacillaceae</taxon>
        <taxon>Parasulfuritortus</taxon>
    </lineage>
</organism>
<keyword evidence="1" id="KW-0285">Flavoprotein</keyword>
<dbReference type="PROSITE" id="PS51318">
    <property type="entry name" value="TAT"/>
    <property type="match status" value="1"/>
</dbReference>
<evidence type="ECO:0000256" key="1">
    <source>
        <dbReference type="ARBA" id="ARBA00022630"/>
    </source>
</evidence>
<accession>A0A4R1BNR8</accession>
<keyword evidence="2" id="KW-0274">FAD</keyword>
<dbReference type="PANTHER" id="PTHR43755:SF1">
    <property type="entry name" value="FAD-DEPENDENT PYRIDINE NUCLEOTIDE-DISULPHIDE OXIDOREDUCTASE"/>
    <property type="match status" value="1"/>
</dbReference>
<dbReference type="InterPro" id="IPR015323">
    <property type="entry name" value="FlavoCytC_S_DH_flav-bd"/>
</dbReference>
<keyword evidence="7" id="KW-1185">Reference proteome</keyword>
<dbReference type="Gene3D" id="3.50.50.60">
    <property type="entry name" value="FAD/NAD(P)-binding domain"/>
    <property type="match status" value="2"/>
</dbReference>
<evidence type="ECO:0000313" key="6">
    <source>
        <dbReference type="EMBL" id="TCJ18946.1"/>
    </source>
</evidence>
<dbReference type="InterPro" id="IPR049386">
    <property type="entry name" value="FCSD_central"/>
</dbReference>
<reference evidence="6 7" key="1">
    <citation type="submission" date="2019-03" db="EMBL/GenBank/DDBJ databases">
        <title>Genome sequence of Thiobacillaceae bacterium LSR1, a sulfur-oxidizing bacterium isolated from freshwater sediment.</title>
        <authorList>
            <person name="Li S."/>
        </authorList>
    </citation>
    <scope>NUCLEOTIDE SEQUENCE [LARGE SCALE GENOMIC DNA]</scope>
    <source>
        <strain evidence="6 7">LSR1</strain>
    </source>
</reference>
<dbReference type="Pfam" id="PF07992">
    <property type="entry name" value="Pyr_redox_2"/>
    <property type="match status" value="1"/>
</dbReference>
<dbReference type="PANTHER" id="PTHR43755">
    <property type="match status" value="1"/>
</dbReference>
<evidence type="ECO:0000259" key="3">
    <source>
        <dbReference type="Pfam" id="PF07992"/>
    </source>
</evidence>
<dbReference type="InterPro" id="IPR036188">
    <property type="entry name" value="FAD/NAD-bd_sf"/>
</dbReference>
<dbReference type="SUPFAM" id="SSF51905">
    <property type="entry name" value="FAD/NAD(P)-binding domain"/>
    <property type="match status" value="2"/>
</dbReference>